<dbReference type="KEGG" id="tva:4745218"/>
<reference evidence="2" key="1">
    <citation type="submission" date="2006-10" db="EMBL/GenBank/DDBJ databases">
        <authorList>
            <person name="Amadeo P."/>
            <person name="Zhao Q."/>
            <person name="Wortman J."/>
            <person name="Fraser-Liggett C."/>
            <person name="Carlton J."/>
        </authorList>
    </citation>
    <scope>NUCLEOTIDE SEQUENCE</scope>
    <source>
        <strain evidence="2">G3</strain>
    </source>
</reference>
<dbReference type="VEuPathDB" id="TrichDB:TVAGG3_0921560"/>
<dbReference type="SMR" id="A2G5K5"/>
<reference evidence="2" key="2">
    <citation type="journal article" date="2007" name="Science">
        <title>Draft genome sequence of the sexually transmitted pathogen Trichomonas vaginalis.</title>
        <authorList>
            <person name="Carlton J.M."/>
            <person name="Hirt R.P."/>
            <person name="Silva J.C."/>
            <person name="Delcher A.L."/>
            <person name="Schatz M."/>
            <person name="Zhao Q."/>
            <person name="Wortman J.R."/>
            <person name="Bidwell S.L."/>
            <person name="Alsmark U.C.M."/>
            <person name="Besteiro S."/>
            <person name="Sicheritz-Ponten T."/>
            <person name="Noel C.J."/>
            <person name="Dacks J.B."/>
            <person name="Foster P.G."/>
            <person name="Simillion C."/>
            <person name="Van de Peer Y."/>
            <person name="Miranda-Saavedra D."/>
            <person name="Barton G.J."/>
            <person name="Westrop G.D."/>
            <person name="Mueller S."/>
            <person name="Dessi D."/>
            <person name="Fiori P.L."/>
            <person name="Ren Q."/>
            <person name="Paulsen I."/>
            <person name="Zhang H."/>
            <person name="Bastida-Corcuera F.D."/>
            <person name="Simoes-Barbosa A."/>
            <person name="Brown M.T."/>
            <person name="Hayes R.D."/>
            <person name="Mukherjee M."/>
            <person name="Okumura C.Y."/>
            <person name="Schneider R."/>
            <person name="Smith A.J."/>
            <person name="Vanacova S."/>
            <person name="Villalvazo M."/>
            <person name="Haas B.J."/>
            <person name="Pertea M."/>
            <person name="Feldblyum T.V."/>
            <person name="Utterback T.R."/>
            <person name="Shu C.L."/>
            <person name="Osoegawa K."/>
            <person name="de Jong P.J."/>
            <person name="Hrdy I."/>
            <person name="Horvathova L."/>
            <person name="Zubacova Z."/>
            <person name="Dolezal P."/>
            <person name="Malik S.B."/>
            <person name="Logsdon J.M. Jr."/>
            <person name="Henze K."/>
            <person name="Gupta A."/>
            <person name="Wang C.C."/>
            <person name="Dunne R.L."/>
            <person name="Upcroft J.A."/>
            <person name="Upcroft P."/>
            <person name="White O."/>
            <person name="Salzberg S.L."/>
            <person name="Tang P."/>
            <person name="Chiu C.-H."/>
            <person name="Lee Y.-S."/>
            <person name="Embley T.M."/>
            <person name="Coombs G.H."/>
            <person name="Mottram J.C."/>
            <person name="Tachezy J."/>
            <person name="Fraser-Liggett C.M."/>
            <person name="Johnson P.J."/>
        </authorList>
    </citation>
    <scope>NUCLEOTIDE SEQUENCE [LARGE SCALE GENOMIC DNA]</scope>
    <source>
        <strain evidence="2">G3</strain>
    </source>
</reference>
<dbReference type="Proteomes" id="UP000001542">
    <property type="component" value="Unassembled WGS sequence"/>
</dbReference>
<dbReference type="OrthoDB" id="10445748at2759"/>
<evidence type="ECO:0000313" key="3">
    <source>
        <dbReference type="Proteomes" id="UP000001542"/>
    </source>
</evidence>
<evidence type="ECO:0000313" key="2">
    <source>
        <dbReference type="EMBL" id="EAX87566.1"/>
    </source>
</evidence>
<dbReference type="InParanoid" id="A2G5K5"/>
<feature type="region of interest" description="Disordered" evidence="1">
    <location>
        <begin position="1"/>
        <end position="31"/>
    </location>
</feature>
<gene>
    <name evidence="2" type="ORF">TVAG_063350</name>
</gene>
<proteinExistence type="predicted"/>
<dbReference type="RefSeq" id="XP_001300496.1">
    <property type="nucleotide sequence ID" value="XM_001300495.1"/>
</dbReference>
<protein>
    <submittedName>
        <fullName evidence="2">Uncharacterized protein</fullName>
    </submittedName>
</protein>
<name>A2G5K5_TRIV3</name>
<keyword evidence="3" id="KW-1185">Reference proteome</keyword>
<accession>A2G5K5</accession>
<organism evidence="2 3">
    <name type="scientific">Trichomonas vaginalis (strain ATCC PRA-98 / G3)</name>
    <dbReference type="NCBI Taxonomy" id="412133"/>
    <lineage>
        <taxon>Eukaryota</taxon>
        <taxon>Metamonada</taxon>
        <taxon>Parabasalia</taxon>
        <taxon>Trichomonadida</taxon>
        <taxon>Trichomonadidae</taxon>
        <taxon>Trichomonas</taxon>
    </lineage>
</organism>
<dbReference type="EMBL" id="DS114431">
    <property type="protein sequence ID" value="EAX87566.1"/>
    <property type="molecule type" value="Genomic_DNA"/>
</dbReference>
<evidence type="ECO:0000256" key="1">
    <source>
        <dbReference type="SAM" id="MobiDB-lite"/>
    </source>
</evidence>
<feature type="compositionally biased region" description="Basic and acidic residues" evidence="1">
    <location>
        <begin position="17"/>
        <end position="31"/>
    </location>
</feature>
<dbReference type="VEuPathDB" id="TrichDB:TVAG_063350"/>
<sequence>MGRRKYDFDSSDYDSDEDRKKRTKRGDGTEAARVKKRLADFDSENSEAWKVISQMFGPGVTHSELKSIAQIICEHTTNPKIRLDRDASRDNRVLLKWFTENWSVIEPHLQNITLRDSEYKILSGKETN</sequence>
<dbReference type="AlphaFoldDB" id="A2G5K5"/>